<dbReference type="Proteomes" id="UP000469558">
    <property type="component" value="Unassembled WGS sequence"/>
</dbReference>
<accession>A0A8T9C4C4</accession>
<sequence>MSTTPCIAFQGPSNLDGYNRKRRPSQQTANIPRTFVDAMEVREQVFVEEQGVPQDNEFDSDDTRACHWVVYAAENPMEPGQIEAAGSTIKDDIKLKPIGTIRLVPFPHAPHPEPGSSYTFDADEIESSEPPHFIIDRPTTYHDGREPYIKLGRLAVAKEYRGAGIAKLLAHTAMAWAQQNSIFFNASSKVIDSNTGKFPVWKGLMCVHAQEQVSKAWEKWGFKLDEEMGSWEEEGIKHLGMFKRFDVGNVKPMFG</sequence>
<dbReference type="EMBL" id="QGMK01000664">
    <property type="protein sequence ID" value="TVY80539.1"/>
    <property type="molecule type" value="Genomic_DNA"/>
</dbReference>
<dbReference type="Pfam" id="PF00583">
    <property type="entry name" value="Acetyltransf_1"/>
    <property type="match status" value="1"/>
</dbReference>
<dbReference type="OrthoDB" id="329272at2759"/>
<evidence type="ECO:0000313" key="2">
    <source>
        <dbReference type="EMBL" id="TVY80539.1"/>
    </source>
</evidence>
<protein>
    <recommendedName>
        <fullName evidence="1">N-acetyltransferase domain-containing protein</fullName>
    </recommendedName>
</protein>
<evidence type="ECO:0000313" key="3">
    <source>
        <dbReference type="Proteomes" id="UP000469558"/>
    </source>
</evidence>
<dbReference type="SUPFAM" id="SSF55729">
    <property type="entry name" value="Acyl-CoA N-acyltransferases (Nat)"/>
    <property type="match status" value="1"/>
</dbReference>
<dbReference type="CDD" id="cd04301">
    <property type="entry name" value="NAT_SF"/>
    <property type="match status" value="1"/>
</dbReference>
<organism evidence="2 3">
    <name type="scientific">Lachnellula suecica</name>
    <dbReference type="NCBI Taxonomy" id="602035"/>
    <lineage>
        <taxon>Eukaryota</taxon>
        <taxon>Fungi</taxon>
        <taxon>Dikarya</taxon>
        <taxon>Ascomycota</taxon>
        <taxon>Pezizomycotina</taxon>
        <taxon>Leotiomycetes</taxon>
        <taxon>Helotiales</taxon>
        <taxon>Lachnaceae</taxon>
        <taxon>Lachnellula</taxon>
    </lineage>
</organism>
<keyword evidence="3" id="KW-1185">Reference proteome</keyword>
<evidence type="ECO:0000259" key="1">
    <source>
        <dbReference type="PROSITE" id="PS51186"/>
    </source>
</evidence>
<feature type="domain" description="N-acetyltransferase" evidence="1">
    <location>
        <begin position="87"/>
        <end position="246"/>
    </location>
</feature>
<dbReference type="AlphaFoldDB" id="A0A8T9C4C4"/>
<dbReference type="Gene3D" id="3.40.630.30">
    <property type="match status" value="1"/>
</dbReference>
<proteinExistence type="predicted"/>
<reference evidence="2 3" key="1">
    <citation type="submission" date="2018-05" db="EMBL/GenBank/DDBJ databases">
        <title>Genome sequencing and assembly of the regulated plant pathogen Lachnellula willkommii and related sister species for the development of diagnostic species identification markers.</title>
        <authorList>
            <person name="Giroux E."/>
            <person name="Bilodeau G."/>
        </authorList>
    </citation>
    <scope>NUCLEOTIDE SEQUENCE [LARGE SCALE GENOMIC DNA]</scope>
    <source>
        <strain evidence="2 3">CBS 268.59</strain>
    </source>
</reference>
<gene>
    <name evidence="2" type="ORF">LSUE1_G008110</name>
</gene>
<dbReference type="InterPro" id="IPR016181">
    <property type="entry name" value="Acyl_CoA_acyltransferase"/>
</dbReference>
<dbReference type="GO" id="GO:0016747">
    <property type="term" value="F:acyltransferase activity, transferring groups other than amino-acyl groups"/>
    <property type="evidence" value="ECO:0007669"/>
    <property type="project" value="InterPro"/>
</dbReference>
<dbReference type="PROSITE" id="PS51186">
    <property type="entry name" value="GNAT"/>
    <property type="match status" value="1"/>
</dbReference>
<dbReference type="InterPro" id="IPR000182">
    <property type="entry name" value="GNAT_dom"/>
</dbReference>
<name>A0A8T9C4C4_9HELO</name>
<comment type="caution">
    <text evidence="2">The sequence shown here is derived from an EMBL/GenBank/DDBJ whole genome shotgun (WGS) entry which is preliminary data.</text>
</comment>